<protein>
    <submittedName>
        <fullName evidence="2">Uncharacterized protein</fullName>
    </submittedName>
</protein>
<sequence length="214" mass="21541">MPTAFTVAYSAASSPASPQAAIQLADIFTRESSMGAASMLVMASATAMRPDAGALMAASGVRSPMAIASPLKPLKSASVTATSATGTCHGPTIWSRCVRPPTARSPMVIRKRLDATVGCASTSITAFSSGTPVSSMGASVRSTVFTSRCIFGGLPSSTSMGMSTGIFWSPEATAVSSRISSRSSVATPITAKGQRSRSQNAVNCGSDSGAIAST</sequence>
<organism evidence="2">
    <name type="scientific">bioreactor metagenome</name>
    <dbReference type="NCBI Taxonomy" id="1076179"/>
    <lineage>
        <taxon>unclassified sequences</taxon>
        <taxon>metagenomes</taxon>
        <taxon>ecological metagenomes</taxon>
    </lineage>
</organism>
<feature type="compositionally biased region" description="Polar residues" evidence="1">
    <location>
        <begin position="196"/>
        <end position="214"/>
    </location>
</feature>
<comment type="caution">
    <text evidence="2">The sequence shown here is derived from an EMBL/GenBank/DDBJ whole genome shotgun (WGS) entry which is preliminary data.</text>
</comment>
<dbReference type="AlphaFoldDB" id="A0A645C5W3"/>
<feature type="region of interest" description="Disordered" evidence="1">
    <location>
        <begin position="183"/>
        <end position="214"/>
    </location>
</feature>
<proteinExistence type="predicted"/>
<evidence type="ECO:0000256" key="1">
    <source>
        <dbReference type="SAM" id="MobiDB-lite"/>
    </source>
</evidence>
<reference evidence="2" key="1">
    <citation type="submission" date="2019-08" db="EMBL/GenBank/DDBJ databases">
        <authorList>
            <person name="Kucharzyk K."/>
            <person name="Murdoch R.W."/>
            <person name="Higgins S."/>
            <person name="Loffler F."/>
        </authorList>
    </citation>
    <scope>NUCLEOTIDE SEQUENCE</scope>
</reference>
<accession>A0A645C5W3</accession>
<dbReference type="EMBL" id="VSSQ01025181">
    <property type="protein sequence ID" value="MPM73150.1"/>
    <property type="molecule type" value="Genomic_DNA"/>
</dbReference>
<gene>
    <name evidence="2" type="ORF">SDC9_120126</name>
</gene>
<name>A0A645C5W3_9ZZZZ</name>
<evidence type="ECO:0000313" key="2">
    <source>
        <dbReference type="EMBL" id="MPM73150.1"/>
    </source>
</evidence>